<keyword evidence="5 13" id="KW-0812">Transmembrane</keyword>
<dbReference type="InterPro" id="IPR023201">
    <property type="entry name" value="SecY_dom_sf"/>
</dbReference>
<keyword evidence="11" id="KW-0687">Ribonucleoprotein</keyword>
<evidence type="ECO:0000256" key="4">
    <source>
        <dbReference type="ARBA" id="ARBA00022448"/>
    </source>
</evidence>
<evidence type="ECO:0000256" key="5">
    <source>
        <dbReference type="ARBA" id="ARBA00022692"/>
    </source>
</evidence>
<feature type="compositionally biased region" description="Gly residues" evidence="12">
    <location>
        <begin position="21"/>
        <end position="31"/>
    </location>
</feature>
<dbReference type="Gene3D" id="1.10.3370.10">
    <property type="entry name" value="SecY subunit domain"/>
    <property type="match status" value="1"/>
</dbReference>
<feature type="transmembrane region" description="Helical" evidence="13">
    <location>
        <begin position="271"/>
        <end position="289"/>
    </location>
</feature>
<keyword evidence="10 13" id="KW-0472">Membrane</keyword>
<dbReference type="GO" id="GO:0003735">
    <property type="term" value="F:structural constituent of ribosome"/>
    <property type="evidence" value="ECO:0007669"/>
    <property type="project" value="InterPro"/>
</dbReference>
<dbReference type="PANTHER" id="PTHR12934">
    <property type="entry name" value="50S RIBOSOMAL PROTEIN L15"/>
    <property type="match status" value="1"/>
</dbReference>
<feature type="transmembrane region" description="Helical" evidence="13">
    <location>
        <begin position="301"/>
        <end position="324"/>
    </location>
</feature>
<dbReference type="NCBIfam" id="TIGR01071">
    <property type="entry name" value="rplO_bact"/>
    <property type="match status" value="1"/>
</dbReference>
<dbReference type="Gene3D" id="3.100.10.10">
    <property type="match status" value="1"/>
</dbReference>
<dbReference type="PROSITE" id="PS00755">
    <property type="entry name" value="SECY_1"/>
    <property type="match status" value="1"/>
</dbReference>
<accession>A0A7R8ZTU0</accession>
<feature type="transmembrane region" description="Helical" evidence="13">
    <location>
        <begin position="239"/>
        <end position="259"/>
    </location>
</feature>
<proteinExistence type="inferred from homology"/>
<dbReference type="PROSITE" id="PS00756">
    <property type="entry name" value="SECY_2"/>
    <property type="match status" value="1"/>
</dbReference>
<dbReference type="SUPFAM" id="SSF103491">
    <property type="entry name" value="Preprotein translocase SecY subunit"/>
    <property type="match status" value="1"/>
</dbReference>
<dbReference type="GO" id="GO:0022625">
    <property type="term" value="C:cytosolic large ribosomal subunit"/>
    <property type="evidence" value="ECO:0007669"/>
    <property type="project" value="TreeGrafter"/>
</dbReference>
<evidence type="ECO:0008006" key="15">
    <source>
        <dbReference type="Google" id="ProtNLM"/>
    </source>
</evidence>
<dbReference type="GO" id="GO:0006412">
    <property type="term" value="P:translation"/>
    <property type="evidence" value="ECO:0007669"/>
    <property type="project" value="InterPro"/>
</dbReference>
<protein>
    <recommendedName>
        <fullName evidence="15">50S ribosomal protein L15, chloroplastic</fullName>
    </recommendedName>
</protein>
<dbReference type="InterPro" id="IPR030878">
    <property type="entry name" value="Ribosomal_uL15"/>
</dbReference>
<dbReference type="GO" id="GO:0016020">
    <property type="term" value="C:membrane"/>
    <property type="evidence" value="ECO:0007669"/>
    <property type="project" value="UniProtKB-SubCell"/>
</dbReference>
<dbReference type="InterPro" id="IPR030659">
    <property type="entry name" value="SecY_CS"/>
</dbReference>
<comment type="similarity">
    <text evidence="2">Belongs to the SecY/SEC61-alpha family.</text>
</comment>
<keyword evidence="4" id="KW-0813">Transport</keyword>
<evidence type="ECO:0000256" key="6">
    <source>
        <dbReference type="ARBA" id="ARBA00022927"/>
    </source>
</evidence>
<dbReference type="PANTHER" id="PTHR12934:SF11">
    <property type="entry name" value="LARGE RIBOSOMAL SUBUNIT PROTEIN UL15M"/>
    <property type="match status" value="1"/>
</dbReference>
<keyword evidence="7" id="KW-0689">Ribosomal protein</keyword>
<dbReference type="InterPro" id="IPR005749">
    <property type="entry name" value="Ribosomal_uL15_bac-type"/>
</dbReference>
<evidence type="ECO:0000256" key="13">
    <source>
        <dbReference type="SAM" id="Phobius"/>
    </source>
</evidence>
<dbReference type="InterPro" id="IPR002208">
    <property type="entry name" value="SecY/SEC61-alpha"/>
</dbReference>
<evidence type="ECO:0000256" key="8">
    <source>
        <dbReference type="ARBA" id="ARBA00022989"/>
    </source>
</evidence>
<comment type="similarity">
    <text evidence="3">Belongs to the universal ribosomal protein uL15 family.</text>
</comment>
<evidence type="ECO:0000256" key="12">
    <source>
        <dbReference type="SAM" id="MobiDB-lite"/>
    </source>
</evidence>
<feature type="non-terminal residue" evidence="14">
    <location>
        <position position="413"/>
    </location>
</feature>
<feature type="region of interest" description="Disordered" evidence="12">
    <location>
        <begin position="1"/>
        <end position="57"/>
    </location>
</feature>
<dbReference type="OrthoDB" id="1697570at2759"/>
<feature type="transmembrane region" description="Helical" evidence="13">
    <location>
        <begin position="171"/>
        <end position="188"/>
    </location>
</feature>
<evidence type="ECO:0000256" key="7">
    <source>
        <dbReference type="ARBA" id="ARBA00022980"/>
    </source>
</evidence>
<evidence type="ECO:0000256" key="10">
    <source>
        <dbReference type="ARBA" id="ARBA00023136"/>
    </source>
</evidence>
<evidence type="ECO:0000256" key="1">
    <source>
        <dbReference type="ARBA" id="ARBA00004141"/>
    </source>
</evidence>
<sequence length="413" mass="45419">MELHNLKSAKGSVKKSKRIGRGQGSGKGGTSTRGHKGAQSRSGYSQKRGFEGGQMPLQRRLPKRGFKSLNKTIYTPFNFIQVNELIEKYNLSEFSFDELRRNKIISKTEKIKILSDGDLTNSITFKVHATNINSLENLRSSSTEGIMAIFNMFAGGAFSNASIFALGVMPYISASIAVQLLGLVIPYFKKMQMEGESGRKQINQITRYLTIAFTMFQGAAYMTLLRSYQIETAPGVNTYFFTITTMFILSSGTMFVVWLGEKITEEGIGNGVSLIIMAGIIARLPISFYNEVSSKFASEGGGLVILLIELVFFVIVIMAVILVLQATRRVAIQYARKVVSGGGSVIPGRRSAPIESTDMSNTVRQYLPLKLNAAGVMPIIFAQAIMFVPSFIGSTFNVNQNTDFWISLTNING</sequence>
<dbReference type="InterPro" id="IPR036227">
    <property type="entry name" value="Ribosomal_uL15/eL18_sf"/>
</dbReference>
<dbReference type="HAMAP" id="MF_01341">
    <property type="entry name" value="Ribosomal_uL15"/>
    <property type="match status" value="1"/>
</dbReference>
<dbReference type="GO" id="GO:0015031">
    <property type="term" value="P:protein transport"/>
    <property type="evidence" value="ECO:0007669"/>
    <property type="project" value="UniProtKB-KW"/>
</dbReference>
<evidence type="ECO:0000256" key="11">
    <source>
        <dbReference type="ARBA" id="ARBA00023274"/>
    </source>
</evidence>
<dbReference type="AlphaFoldDB" id="A0A7R8ZTU0"/>
<keyword evidence="8 13" id="KW-1133">Transmembrane helix</keyword>
<evidence type="ECO:0000256" key="9">
    <source>
        <dbReference type="ARBA" id="ARBA00023010"/>
    </source>
</evidence>
<evidence type="ECO:0000313" key="14">
    <source>
        <dbReference type="EMBL" id="CAD7236778.1"/>
    </source>
</evidence>
<dbReference type="Pfam" id="PF00344">
    <property type="entry name" value="SecY"/>
    <property type="match status" value="1"/>
</dbReference>
<dbReference type="EMBL" id="OB681836">
    <property type="protein sequence ID" value="CAD7236778.1"/>
    <property type="molecule type" value="Genomic_DNA"/>
</dbReference>
<dbReference type="SUPFAM" id="SSF52080">
    <property type="entry name" value="Ribosomal proteins L15p and L18e"/>
    <property type="match status" value="1"/>
</dbReference>
<comment type="subcellular location">
    <subcellularLocation>
        <location evidence="1">Membrane</location>
        <topology evidence="1">Multi-pass membrane protein</topology>
    </subcellularLocation>
</comment>
<keyword evidence="9" id="KW-0811">Translocation</keyword>
<feature type="transmembrane region" description="Helical" evidence="13">
    <location>
        <begin position="371"/>
        <end position="392"/>
    </location>
</feature>
<dbReference type="PRINTS" id="PR00303">
    <property type="entry name" value="SECYTRNLCASE"/>
</dbReference>
<reference evidence="14" key="1">
    <citation type="submission" date="2020-11" db="EMBL/GenBank/DDBJ databases">
        <authorList>
            <person name="Tran Van P."/>
        </authorList>
    </citation>
    <scope>NUCLEOTIDE SEQUENCE</scope>
</reference>
<keyword evidence="6" id="KW-0653">Protein transport</keyword>
<name>A0A7R8ZTU0_9CRUS</name>
<gene>
    <name evidence="14" type="ORF">CTOB1V02_LOCUS14593</name>
</gene>
<evidence type="ECO:0000256" key="3">
    <source>
        <dbReference type="ARBA" id="ARBA00007320"/>
    </source>
</evidence>
<organism evidence="14">
    <name type="scientific">Cyprideis torosa</name>
    <dbReference type="NCBI Taxonomy" id="163714"/>
    <lineage>
        <taxon>Eukaryota</taxon>
        <taxon>Metazoa</taxon>
        <taxon>Ecdysozoa</taxon>
        <taxon>Arthropoda</taxon>
        <taxon>Crustacea</taxon>
        <taxon>Oligostraca</taxon>
        <taxon>Ostracoda</taxon>
        <taxon>Podocopa</taxon>
        <taxon>Podocopida</taxon>
        <taxon>Cytherocopina</taxon>
        <taxon>Cytheroidea</taxon>
        <taxon>Cytherideidae</taxon>
        <taxon>Cyprideis</taxon>
    </lineage>
</organism>
<feature type="transmembrane region" description="Helical" evidence="13">
    <location>
        <begin position="208"/>
        <end position="227"/>
    </location>
</feature>
<evidence type="ECO:0000256" key="2">
    <source>
        <dbReference type="ARBA" id="ARBA00005751"/>
    </source>
</evidence>